<reference evidence="2" key="1">
    <citation type="journal article" date="2014" name="Science">
        <title>Ancient hybridizations among the ancestral genomes of bread wheat.</title>
        <authorList>
            <consortium name="International Wheat Genome Sequencing Consortium,"/>
            <person name="Marcussen T."/>
            <person name="Sandve S.R."/>
            <person name="Heier L."/>
            <person name="Spannagl M."/>
            <person name="Pfeifer M."/>
            <person name="Jakobsen K.S."/>
            <person name="Wulff B.B."/>
            <person name="Steuernagel B."/>
            <person name="Mayer K.F."/>
            <person name="Olsen O.A."/>
        </authorList>
    </citation>
    <scope>NUCLEOTIDE SEQUENCE [LARGE SCALE GENOMIC DNA]</scope>
    <source>
        <strain evidence="2">cv. AL8/78</strain>
    </source>
</reference>
<keyword evidence="2" id="KW-1185">Reference proteome</keyword>
<name>A0A453SB69_AEGTS</name>
<dbReference type="Gramene" id="AET7Gv20878200.5">
    <property type="protein sequence ID" value="AET7Gv20878200.5"/>
    <property type="gene ID" value="AET7Gv20878200"/>
</dbReference>
<evidence type="ECO:0000313" key="1">
    <source>
        <dbReference type="EnsemblPlants" id="AET7Gv20878200.5"/>
    </source>
</evidence>
<dbReference type="Proteomes" id="UP000015105">
    <property type="component" value="Chromosome 7D"/>
</dbReference>
<reference evidence="2" key="2">
    <citation type="journal article" date="2017" name="Nat. Plants">
        <title>The Aegilops tauschii genome reveals multiple impacts of transposons.</title>
        <authorList>
            <person name="Zhao G."/>
            <person name="Zou C."/>
            <person name="Li K."/>
            <person name="Wang K."/>
            <person name="Li T."/>
            <person name="Gao L."/>
            <person name="Zhang X."/>
            <person name="Wang H."/>
            <person name="Yang Z."/>
            <person name="Liu X."/>
            <person name="Jiang W."/>
            <person name="Mao L."/>
            <person name="Kong X."/>
            <person name="Jiao Y."/>
            <person name="Jia J."/>
        </authorList>
    </citation>
    <scope>NUCLEOTIDE SEQUENCE [LARGE SCALE GENOMIC DNA]</scope>
    <source>
        <strain evidence="2">cv. AL8/78</strain>
    </source>
</reference>
<reference evidence="1" key="5">
    <citation type="journal article" date="2021" name="G3 (Bethesda)">
        <title>Aegilops tauschii genome assembly Aet v5.0 features greater sequence contiguity and improved annotation.</title>
        <authorList>
            <person name="Wang L."/>
            <person name="Zhu T."/>
            <person name="Rodriguez J.C."/>
            <person name="Deal K.R."/>
            <person name="Dubcovsky J."/>
            <person name="McGuire P.E."/>
            <person name="Lux T."/>
            <person name="Spannagl M."/>
            <person name="Mayer K.F.X."/>
            <person name="Baldrich P."/>
            <person name="Meyers B.C."/>
            <person name="Huo N."/>
            <person name="Gu Y.Q."/>
            <person name="Zhou H."/>
            <person name="Devos K.M."/>
            <person name="Bennetzen J.L."/>
            <person name="Unver T."/>
            <person name="Budak H."/>
            <person name="Gulick P.J."/>
            <person name="Galiba G."/>
            <person name="Kalapos B."/>
            <person name="Nelson D.R."/>
            <person name="Li P."/>
            <person name="You F.M."/>
            <person name="Luo M.C."/>
            <person name="Dvorak J."/>
        </authorList>
    </citation>
    <scope>NUCLEOTIDE SEQUENCE [LARGE SCALE GENOMIC DNA]</scope>
    <source>
        <strain evidence="1">cv. AL8/78</strain>
    </source>
</reference>
<evidence type="ECO:0000313" key="2">
    <source>
        <dbReference type="Proteomes" id="UP000015105"/>
    </source>
</evidence>
<organism evidence="1 2">
    <name type="scientific">Aegilops tauschii subsp. strangulata</name>
    <name type="common">Goatgrass</name>
    <dbReference type="NCBI Taxonomy" id="200361"/>
    <lineage>
        <taxon>Eukaryota</taxon>
        <taxon>Viridiplantae</taxon>
        <taxon>Streptophyta</taxon>
        <taxon>Embryophyta</taxon>
        <taxon>Tracheophyta</taxon>
        <taxon>Spermatophyta</taxon>
        <taxon>Magnoliopsida</taxon>
        <taxon>Liliopsida</taxon>
        <taxon>Poales</taxon>
        <taxon>Poaceae</taxon>
        <taxon>BOP clade</taxon>
        <taxon>Pooideae</taxon>
        <taxon>Triticodae</taxon>
        <taxon>Triticeae</taxon>
        <taxon>Triticinae</taxon>
        <taxon>Aegilops</taxon>
    </lineage>
</organism>
<dbReference type="AlphaFoldDB" id="A0A453SB69"/>
<reference evidence="1" key="4">
    <citation type="submission" date="2019-03" db="UniProtKB">
        <authorList>
            <consortium name="EnsemblPlants"/>
        </authorList>
    </citation>
    <scope>IDENTIFICATION</scope>
</reference>
<protein>
    <submittedName>
        <fullName evidence="1">Uncharacterized protein</fullName>
    </submittedName>
</protein>
<reference evidence="1" key="3">
    <citation type="journal article" date="2017" name="Nature">
        <title>Genome sequence of the progenitor of the wheat D genome Aegilops tauschii.</title>
        <authorList>
            <person name="Luo M.C."/>
            <person name="Gu Y.Q."/>
            <person name="Puiu D."/>
            <person name="Wang H."/>
            <person name="Twardziok S.O."/>
            <person name="Deal K.R."/>
            <person name="Huo N."/>
            <person name="Zhu T."/>
            <person name="Wang L."/>
            <person name="Wang Y."/>
            <person name="McGuire P.E."/>
            <person name="Liu S."/>
            <person name="Long H."/>
            <person name="Ramasamy R.K."/>
            <person name="Rodriguez J.C."/>
            <person name="Van S.L."/>
            <person name="Yuan L."/>
            <person name="Wang Z."/>
            <person name="Xia Z."/>
            <person name="Xiao L."/>
            <person name="Anderson O.D."/>
            <person name="Ouyang S."/>
            <person name="Liang Y."/>
            <person name="Zimin A.V."/>
            <person name="Pertea G."/>
            <person name="Qi P."/>
            <person name="Bennetzen J.L."/>
            <person name="Dai X."/>
            <person name="Dawson M.W."/>
            <person name="Muller H.G."/>
            <person name="Kugler K."/>
            <person name="Rivarola-Duarte L."/>
            <person name="Spannagl M."/>
            <person name="Mayer K.F.X."/>
            <person name="Lu F.H."/>
            <person name="Bevan M.W."/>
            <person name="Leroy P."/>
            <person name="Li P."/>
            <person name="You F.M."/>
            <person name="Sun Q."/>
            <person name="Liu Z."/>
            <person name="Lyons E."/>
            <person name="Wicker T."/>
            <person name="Salzberg S.L."/>
            <person name="Devos K.M."/>
            <person name="Dvorak J."/>
        </authorList>
    </citation>
    <scope>NUCLEOTIDE SEQUENCE [LARGE SCALE GENOMIC DNA]</scope>
    <source>
        <strain evidence="1">cv. AL8/78</strain>
    </source>
</reference>
<accession>A0A453SB69</accession>
<proteinExistence type="predicted"/>
<sequence length="108" mass="12672">MPTNCQVYATTDKRTRMLLFFMKLSEMTKVDSQTNLCTLLKLLELQFRFSIKHVRSGAFCIIRSILFHFASMLLFQLSVRPAQLETLRALFTFPISSMYSWCHISNCY</sequence>
<dbReference type="EnsemblPlants" id="AET7Gv20878200.5">
    <property type="protein sequence ID" value="AET7Gv20878200.5"/>
    <property type="gene ID" value="AET7Gv20878200"/>
</dbReference>